<evidence type="ECO:0000256" key="6">
    <source>
        <dbReference type="SAM" id="Phobius"/>
    </source>
</evidence>
<dbReference type="PANTHER" id="PTHR43124">
    <property type="entry name" value="PURINE EFFLUX PUMP PBUE"/>
    <property type="match status" value="1"/>
</dbReference>
<feature type="transmembrane region" description="Helical" evidence="6">
    <location>
        <begin position="167"/>
        <end position="190"/>
    </location>
</feature>
<dbReference type="SUPFAM" id="SSF103473">
    <property type="entry name" value="MFS general substrate transporter"/>
    <property type="match status" value="1"/>
</dbReference>
<dbReference type="PROSITE" id="PS50850">
    <property type="entry name" value="MFS"/>
    <property type="match status" value="1"/>
</dbReference>
<keyword evidence="4 6" id="KW-1133">Transmembrane helix</keyword>
<dbReference type="GO" id="GO:0022857">
    <property type="term" value="F:transmembrane transporter activity"/>
    <property type="evidence" value="ECO:0007669"/>
    <property type="project" value="InterPro"/>
</dbReference>
<dbReference type="RefSeq" id="WP_067903795.1">
    <property type="nucleotide sequence ID" value="NZ_VSFG01000001.1"/>
</dbReference>
<evidence type="ECO:0000256" key="2">
    <source>
        <dbReference type="ARBA" id="ARBA00022475"/>
    </source>
</evidence>
<keyword evidence="2" id="KW-1003">Cell membrane</keyword>
<feature type="transmembrane region" description="Helical" evidence="6">
    <location>
        <begin position="54"/>
        <end position="74"/>
    </location>
</feature>
<accession>A0A5D0NYL0</accession>
<evidence type="ECO:0000259" key="7">
    <source>
        <dbReference type="PROSITE" id="PS50850"/>
    </source>
</evidence>
<dbReference type="GO" id="GO:0005886">
    <property type="term" value="C:plasma membrane"/>
    <property type="evidence" value="ECO:0007669"/>
    <property type="project" value="UniProtKB-SubCell"/>
</dbReference>
<keyword evidence="3 6" id="KW-0812">Transmembrane</keyword>
<gene>
    <name evidence="8" type="ORF">FXF69_11550</name>
</gene>
<evidence type="ECO:0000313" key="8">
    <source>
        <dbReference type="EMBL" id="TYB49670.1"/>
    </source>
</evidence>
<dbReference type="InterPro" id="IPR036259">
    <property type="entry name" value="MFS_trans_sf"/>
</dbReference>
<evidence type="ECO:0000313" key="9">
    <source>
        <dbReference type="Proteomes" id="UP000323380"/>
    </source>
</evidence>
<evidence type="ECO:0000256" key="1">
    <source>
        <dbReference type="ARBA" id="ARBA00004651"/>
    </source>
</evidence>
<keyword evidence="5 6" id="KW-0472">Membrane</keyword>
<feature type="domain" description="Major facilitator superfamily (MFS) profile" evidence="7">
    <location>
        <begin position="15"/>
        <end position="391"/>
    </location>
</feature>
<dbReference type="STRING" id="1220554.GCA_001552135_07585"/>
<feature type="transmembrane region" description="Helical" evidence="6">
    <location>
        <begin position="303"/>
        <end position="321"/>
    </location>
</feature>
<dbReference type="Gene3D" id="1.20.1250.20">
    <property type="entry name" value="MFS general substrate transporter like domains"/>
    <property type="match status" value="2"/>
</dbReference>
<dbReference type="CDD" id="cd17324">
    <property type="entry name" value="MFS_NepI_like"/>
    <property type="match status" value="1"/>
</dbReference>
<protein>
    <submittedName>
        <fullName evidence="8">MFS transporter</fullName>
    </submittedName>
</protein>
<feature type="transmembrane region" description="Helical" evidence="6">
    <location>
        <begin position="328"/>
        <end position="348"/>
    </location>
</feature>
<evidence type="ECO:0000256" key="5">
    <source>
        <dbReference type="ARBA" id="ARBA00023136"/>
    </source>
</evidence>
<comment type="caution">
    <text evidence="8">The sequence shown here is derived from an EMBL/GenBank/DDBJ whole genome shotgun (WGS) entry which is preliminary data.</text>
</comment>
<dbReference type="Proteomes" id="UP000323380">
    <property type="component" value="Unassembled WGS sequence"/>
</dbReference>
<dbReference type="InterPro" id="IPR011701">
    <property type="entry name" value="MFS"/>
</dbReference>
<reference evidence="8 9" key="1">
    <citation type="submission" date="2019-08" db="EMBL/GenBank/DDBJ databases">
        <title>Actinomadura sp. nov. CYP1-5 isolated from mountain soil.</title>
        <authorList>
            <person name="Songsumanus A."/>
            <person name="Kuncharoen N."/>
            <person name="Kudo T."/>
            <person name="Yuki M."/>
            <person name="Igarashi Y."/>
            <person name="Tanasupawat S."/>
        </authorList>
    </citation>
    <scope>NUCLEOTIDE SEQUENCE [LARGE SCALE GENOMIC DNA]</scope>
    <source>
        <strain evidence="8 9">JCM 14158</strain>
    </source>
</reference>
<dbReference type="AlphaFoldDB" id="A0A5D0NYL0"/>
<dbReference type="Pfam" id="PF07690">
    <property type="entry name" value="MFS_1"/>
    <property type="match status" value="1"/>
</dbReference>
<evidence type="ECO:0000256" key="4">
    <source>
        <dbReference type="ARBA" id="ARBA00022989"/>
    </source>
</evidence>
<keyword evidence="9" id="KW-1185">Reference proteome</keyword>
<dbReference type="PANTHER" id="PTHR43124:SF10">
    <property type="entry name" value="PURINE EFFLUX PUMP PBUE"/>
    <property type="match status" value="1"/>
</dbReference>
<proteinExistence type="predicted"/>
<feature type="transmembrane region" description="Helical" evidence="6">
    <location>
        <begin position="211"/>
        <end position="237"/>
    </location>
</feature>
<feature type="transmembrane region" description="Helical" evidence="6">
    <location>
        <begin position="278"/>
        <end position="297"/>
    </location>
</feature>
<evidence type="ECO:0000256" key="3">
    <source>
        <dbReference type="ARBA" id="ARBA00022692"/>
    </source>
</evidence>
<organism evidence="8 9">
    <name type="scientific">Actinomadura chibensis</name>
    <dbReference type="NCBI Taxonomy" id="392828"/>
    <lineage>
        <taxon>Bacteria</taxon>
        <taxon>Bacillati</taxon>
        <taxon>Actinomycetota</taxon>
        <taxon>Actinomycetes</taxon>
        <taxon>Streptosporangiales</taxon>
        <taxon>Thermomonosporaceae</taxon>
        <taxon>Actinomadura</taxon>
    </lineage>
</organism>
<feature type="transmembrane region" description="Helical" evidence="6">
    <location>
        <begin position="81"/>
        <end position="100"/>
    </location>
</feature>
<dbReference type="InterPro" id="IPR050189">
    <property type="entry name" value="MFS_Efflux_Transporters"/>
</dbReference>
<dbReference type="EMBL" id="VSFG01000001">
    <property type="protein sequence ID" value="TYB49670.1"/>
    <property type="molecule type" value="Genomic_DNA"/>
</dbReference>
<comment type="subcellular location">
    <subcellularLocation>
        <location evidence="1">Cell membrane</location>
        <topology evidence="1">Multi-pass membrane protein</topology>
    </subcellularLocation>
</comment>
<feature type="transmembrane region" description="Helical" evidence="6">
    <location>
        <begin position="360"/>
        <end position="386"/>
    </location>
</feature>
<sequence length="407" mass="40785">MRLHSVLPTGAARKPVLLLSLGTFALGTDAFVISGVLPVLGRSLDVGVGEAGQLITIFSGVYALAAPVLAVLTGNWNRRTALLAAMAVFVAANLLAAVAPNYPIMVVARVLAALAAALFTPAASAAAASLSAPAERGRALATVLGGLTVANALGVPLGTLIGQTAGWRGTFVFVAVLGVIALAGLSMTLRSMPSPGVVSFAQRMAVARIRGVPSTLVATALAMTGVFVLYSYLAWFADHAAGVTGSELTVLYLVAGITAVLSNLAAGWMIDHMPPTRVAAVGMAGLLFFTLVLAALGLTGTNVVVLCLALGLWSLIGWLFNPAQQQRLLGASGPTGPIALSLNSSAIYAGQAVAGGVGAFAVAGGAGVLAVVAAAAVALALLSLYVSTRRSTSVPEQAETPAEAVTR</sequence>
<feature type="transmembrane region" description="Helical" evidence="6">
    <location>
        <begin position="106"/>
        <end position="127"/>
    </location>
</feature>
<name>A0A5D0NYL0_9ACTN</name>
<feature type="transmembrane region" description="Helical" evidence="6">
    <location>
        <begin position="249"/>
        <end position="266"/>
    </location>
</feature>
<feature type="transmembrane region" description="Helical" evidence="6">
    <location>
        <begin position="139"/>
        <end position="161"/>
    </location>
</feature>
<dbReference type="InterPro" id="IPR020846">
    <property type="entry name" value="MFS_dom"/>
</dbReference>